<organism evidence="8 9">
    <name type="scientific">Candida viswanathii</name>
    <dbReference type="NCBI Taxonomy" id="5486"/>
    <lineage>
        <taxon>Eukaryota</taxon>
        <taxon>Fungi</taxon>
        <taxon>Dikarya</taxon>
        <taxon>Ascomycota</taxon>
        <taxon>Saccharomycotina</taxon>
        <taxon>Pichiomycetes</taxon>
        <taxon>Debaryomycetaceae</taxon>
        <taxon>Candida/Lodderomyces clade</taxon>
        <taxon>Candida</taxon>
    </lineage>
</organism>
<keyword evidence="4 6" id="KW-1133">Transmembrane helix</keyword>
<sequence length="450" mass="51035">MTPLYAAFLKNDAKQKLIFQYLANHVAKPSLKAFIYAYLYLVLPKAIGRIISAIRKNKYDKIIPRLKKTMINALHPCKFPMFSAALVAGINILEPLIYALLKKNRFARTPTSKLFVSTLVSALISAIVTFPIYQNHVLGYGRYNSLDLTLLVATRAIDTALSSYLSTIVPTSVANFGDPILFIVSCTCIMFCWFYYQEKLPSSYHKWITSAANMDIEFWEVLRLVQQKKLIYGEHGPYENFLCPYFEKHGRDPKRGNTIISQPIECEAVHAFTTKSCEVHALWRFWRGFKFALGVYAPLNLLMLIFPLKVKMSARILRALKSSLRSSCFLGAFIGFYWYAVCCARTRLFPKLFPWIPRVRFDDTIVAASGAVMCGFSCFIETPQRRKELALFVAPRGLGTVVPLEPTKRNLLIESVVFSLSLAVLLAYSKNNAKSVRGIFGKGLKQVFNI</sequence>
<evidence type="ECO:0000256" key="3">
    <source>
        <dbReference type="ARBA" id="ARBA00022692"/>
    </source>
</evidence>
<feature type="domain" description="Transmembrane protein 135 N-terminal" evidence="7">
    <location>
        <begin position="264"/>
        <end position="394"/>
    </location>
</feature>
<feature type="transmembrane region" description="Helical" evidence="6">
    <location>
        <begin position="79"/>
        <end position="101"/>
    </location>
</feature>
<keyword evidence="9" id="KW-1185">Reference proteome</keyword>
<dbReference type="Proteomes" id="UP000253472">
    <property type="component" value="Unassembled WGS sequence"/>
</dbReference>
<comment type="subcellular location">
    <subcellularLocation>
        <location evidence="1">Endomembrane system</location>
        <topology evidence="1">Multi-pass membrane protein</topology>
    </subcellularLocation>
</comment>
<evidence type="ECO:0000256" key="2">
    <source>
        <dbReference type="ARBA" id="ARBA00008924"/>
    </source>
</evidence>
<evidence type="ECO:0000256" key="5">
    <source>
        <dbReference type="ARBA" id="ARBA00023136"/>
    </source>
</evidence>
<proteinExistence type="inferred from homology"/>
<dbReference type="GO" id="GO:0012505">
    <property type="term" value="C:endomembrane system"/>
    <property type="evidence" value="ECO:0007669"/>
    <property type="project" value="UniProtKB-SubCell"/>
</dbReference>
<evidence type="ECO:0000313" key="8">
    <source>
        <dbReference type="EMBL" id="RCK56362.1"/>
    </source>
</evidence>
<accession>A0A367XU75</accession>
<dbReference type="AlphaFoldDB" id="A0A367XU75"/>
<evidence type="ECO:0000256" key="1">
    <source>
        <dbReference type="ARBA" id="ARBA00004127"/>
    </source>
</evidence>
<feature type="transmembrane region" description="Helical" evidence="6">
    <location>
        <begin position="322"/>
        <end position="344"/>
    </location>
</feature>
<dbReference type="EMBL" id="QLNQ01000029">
    <property type="protein sequence ID" value="RCK56362.1"/>
    <property type="molecule type" value="Genomic_DNA"/>
</dbReference>
<comment type="caution">
    <text evidence="8">The sequence shown here is derived from an EMBL/GenBank/DDBJ whole genome shotgun (WGS) entry which is preliminary data.</text>
</comment>
<reference evidence="8 9" key="1">
    <citation type="submission" date="2018-06" db="EMBL/GenBank/DDBJ databases">
        <title>Whole genome sequencing of Candida tropicalis (genome annotated by CSBL at Korea University).</title>
        <authorList>
            <person name="Ahn J."/>
        </authorList>
    </citation>
    <scope>NUCLEOTIDE SEQUENCE [LARGE SCALE GENOMIC DNA]</scope>
    <source>
        <strain evidence="8 9">ATCC 20962</strain>
    </source>
</reference>
<keyword evidence="5 6" id="KW-0472">Membrane</keyword>
<comment type="similarity">
    <text evidence="2">Belongs to the TMEM135 family.</text>
</comment>
<evidence type="ECO:0000259" key="7">
    <source>
        <dbReference type="Pfam" id="PF15982"/>
    </source>
</evidence>
<dbReference type="InterPro" id="IPR026749">
    <property type="entry name" value="Tmem135"/>
</dbReference>
<dbReference type="PANTHER" id="PTHR12459">
    <property type="entry name" value="TRANSMEMBRANE PROTEIN 135-RELATED"/>
    <property type="match status" value="1"/>
</dbReference>
<keyword evidence="3 6" id="KW-0812">Transmembrane</keyword>
<protein>
    <recommendedName>
        <fullName evidence="7">Transmembrane protein 135 N-terminal domain-containing protein</fullName>
    </recommendedName>
</protein>
<dbReference type="Pfam" id="PF15982">
    <property type="entry name" value="TMEM135_C_rich"/>
    <property type="match status" value="1"/>
</dbReference>
<name>A0A367XU75_9ASCO</name>
<evidence type="ECO:0000256" key="4">
    <source>
        <dbReference type="ARBA" id="ARBA00022989"/>
    </source>
</evidence>
<evidence type="ECO:0000313" key="9">
    <source>
        <dbReference type="Proteomes" id="UP000253472"/>
    </source>
</evidence>
<evidence type="ECO:0000256" key="6">
    <source>
        <dbReference type="SAM" id="Phobius"/>
    </source>
</evidence>
<dbReference type="PANTHER" id="PTHR12459:SF15">
    <property type="entry name" value="TRANSMEMBRANE PROTEIN 135"/>
    <property type="match status" value="1"/>
</dbReference>
<gene>
    <name evidence="8" type="ORF">Cantr_05533</name>
</gene>
<dbReference type="OrthoDB" id="4021778at2759"/>
<feature type="transmembrane region" description="Helical" evidence="6">
    <location>
        <begin position="113"/>
        <end position="133"/>
    </location>
</feature>
<feature type="transmembrane region" description="Helical" evidence="6">
    <location>
        <begin position="291"/>
        <end position="310"/>
    </location>
</feature>
<feature type="transmembrane region" description="Helical" evidence="6">
    <location>
        <begin position="179"/>
        <end position="196"/>
    </location>
</feature>
<dbReference type="InterPro" id="IPR031926">
    <property type="entry name" value="TMEM135_N"/>
</dbReference>